<dbReference type="Gene3D" id="3.40.50.980">
    <property type="match status" value="4"/>
</dbReference>
<dbReference type="CDD" id="cd05235">
    <property type="entry name" value="SDR_e1"/>
    <property type="match status" value="1"/>
</dbReference>
<dbReference type="Pfam" id="PF08241">
    <property type="entry name" value="Methyltransf_11"/>
    <property type="match status" value="1"/>
</dbReference>
<dbReference type="SMART" id="SM00823">
    <property type="entry name" value="PKS_PP"/>
    <property type="match status" value="2"/>
</dbReference>
<dbReference type="InterPro" id="IPR009081">
    <property type="entry name" value="PP-bd_ACP"/>
</dbReference>
<evidence type="ECO:0000256" key="4">
    <source>
        <dbReference type="ARBA" id="ARBA00022598"/>
    </source>
</evidence>
<protein>
    <submittedName>
        <fullName evidence="7">Amino acid adenylation domain-containing protein</fullName>
    </submittedName>
</protein>
<gene>
    <name evidence="7" type="ORF">POL58_49660</name>
</gene>
<dbReference type="InterPro" id="IPR010071">
    <property type="entry name" value="AA_adenyl_dom"/>
</dbReference>
<feature type="transmembrane region" description="Helical" evidence="5">
    <location>
        <begin position="2374"/>
        <end position="2393"/>
    </location>
</feature>
<sequence>MDDHSTLPRVFAAQAARTPDAVAVVFPGGRLTYRALEAHANRWARRLQALGVGPEVPVGIALTRSVELVIAVLAVVKAGGAYVPLDPRQPPARTMELVRETAARVVLSGSTELPFDPGVPVLAVERDADTSDPGPPTTDLDPDHLVYIMYTSGSTGRPKGVAISHRAVLDFVADRCWQTEAQARVLLHTPLGFDLSTYELWVPLLRGGRLVVAPPGEVDVHALARLLEAERVSSLFLSTALFNLIAEEHPRCVAGVREVWIGGERASAPAVARIWDACPDTAVLNGYGPTEATTFVTYHRVTARPDGPSVPIGRAMDDTRAHVLGSRLERVAPGEVGELYVGGTGLSRGYYARPGLSAERFIADPYGPPGARMYRTGDLVRTNPDGDLEFLGRADDQVKIRGIRIEPGEVEAALCEHPQVRHAAVVARDDARGDRQLVAYVVPAAVDRDVADTQQVGHWRQVYDALYDRAGAAGEDFAGWVSSFDGRPLPLEVLRGWRDATVERIAGLRPKRVLELGVGTGLLLTRLAPRCEAYWGTDLSARAIAGLRRHVDGDPALAGRVHLQVGAADELDRLPENYFDTIILNSVAQYFPSAEYLALVLDRALRLVAPGGAVFVGDLRDLRLLRCFRTEVQLRRATADDTTATVRAAAARAVAFEQELVVDPRFFTAWAAGRGDVAHVDVRLRRGGSRDEMTRYRYDVALRRGPAGAAVALTELLAWRWGRDVDSLVGLAAALADHRPRALRVEAAPSGRVAGALAAMHALERGDALSQVRTLLDLPDLAPDPEAFHALGERLGYRVAVTGSDAIDGAIDVVFVDAASDFAFGDLAVAPSTTDAARTNLPAAAGGASELVAAVREHARRRLPEAMVPATFVVLEALPQTPSGKVDRRALPAPQHAAVRGGRAPETADERALCGLFAEVLGLSQVGVDDDFFALGGHSLAATRLSSRVRTTLGVELPVPAVFAARTVAGLLAELVHAEPVRPALAPELRPAEVPLSFAQQRLWFLHRLENAGASYNVPLALRLAGPLDRSALHAALNDLIVRHEGLRTVFDDRSGTPHQRVVADARLELPLIDAHEDAIEPLLVAEGRRSFDLARGLPIRAALYALGPDLHVLLLVVHHIACDGWSIAPLWRDLGRAYAARRGGRAPDWTPLPVQVADHALWQRRVLGDEADPSSAAARQLAHWTAALRPLPAPLVLPGARPRPPAPSIRGDRVRFAVPRALHDGLAALAHDCGASLFMVLHAAFAALLTRSGAGHDLAIGSPIAGRTDEALDELVGFFVNTLVLRVSAAGDPRFTELVARVREVDLAAYAHQDLPFERLVEVLRPARSAASHPLFNVMLVLQSTPEGEVRLPAIAATAVPVDLGTCRFDLVLNLAADDRGGLAGLVEFSADLLARGDVEALVARFLRLLADVVTDPQRRIGAIELLSPEEQRRLLVDWNSTTSHAPEAPLPALFEAWARRAPHTTAVTLDGESLSYGELNARANRLARALIARGVGPEQVVAIAAPRSFALVTAILGVLKAGAAYVPLDPTHPAQRIAALCHDIAPALLLSAGEPPRGVPADIPRLALADPRLADELAAQADADLADGERMQPLSAACPAYVIFTSGSTGRPKGVVVTHAGLASVAAVQALRLGVTATSKILQFAAPAFDGAVWELCGALLNGATLVLAPPEQLAPGAPLVELIAHAGITHLTLPPAALALMTPGELPSLAALVVAGDVCLPELARRWGQVVPMFNGYGPTETTVCATLGGPLSGDQAPIGPPTLDARAYVLDERLRPVAPGVIGELYVAGRGVARGYFNQPGATAERFLADPFVPGARMFRTGDLARWNDRGELCFVRRADAQVKLRGFRVEPGEIEAVLARHPTVARAVVVVREDAGDRRLVAYVVPAGAHDPAELRAHVAAALPEFMVPAAFVALPAIPITDHGKLDREALPAPQFTAGAVAREPQSPLEANLCALFAEVLGVDRVALDDGFFDLGGHSLSAARLVGLVRQRLAIELPVRAVFESQTVAALAQTLARHTSGVAPDLPAPTSGEALDLPTPTLDVDITANERAPDLVANASPTRVLLTGATGFLGAFLLRELFARTRADVVCLVRAGDEEEAAARVRRNLARYQLWDDGWAARLVPLCGDLAAPRLGLEEAAFDELAATLDAIFHNGAQVHATLPYARLRGPNEHGTREVLRLAARRPVPIHFISTAATVVTTELETTAIPEDRRLAARQLLPMGYVASKWAAEQLVWSAAERGIPVTVHRPGRLGGDSRTGLGAADDVLWHLVRAMIAVDAVPELVDDAALDLIPVEFVARAIVDLSRRPASLGKAHAWTYPAALGHDPATPLALVFDELRALGYGLPRVADGEWLDRLRRRADTVADASALAGVALASILPGLVALGRVRFDATNARAGLLAAGIEAPAVDRRLVRSYLRSFVDSGFFPPPAGAHAP</sequence>
<organism evidence="7 8">
    <name type="scientific">Nannocystis radixulma</name>
    <dbReference type="NCBI Taxonomy" id="2995305"/>
    <lineage>
        <taxon>Bacteria</taxon>
        <taxon>Pseudomonadati</taxon>
        <taxon>Myxococcota</taxon>
        <taxon>Polyangia</taxon>
        <taxon>Nannocystales</taxon>
        <taxon>Nannocystaceae</taxon>
        <taxon>Nannocystis</taxon>
    </lineage>
</organism>
<proteinExistence type="predicted"/>
<keyword evidence="8" id="KW-1185">Reference proteome</keyword>
<comment type="cofactor">
    <cofactor evidence="1">
        <name>pantetheine 4'-phosphate</name>
        <dbReference type="ChEBI" id="CHEBI:47942"/>
    </cofactor>
</comment>
<keyword evidence="2" id="KW-0596">Phosphopantetheine</keyword>
<dbReference type="RefSeq" id="WP_272011549.1">
    <property type="nucleotide sequence ID" value="NZ_JAQNDN010000028.1"/>
</dbReference>
<evidence type="ECO:0000256" key="1">
    <source>
        <dbReference type="ARBA" id="ARBA00001957"/>
    </source>
</evidence>
<dbReference type="InterPro" id="IPR020845">
    <property type="entry name" value="AMP-binding_CS"/>
</dbReference>
<dbReference type="SUPFAM" id="SSF51735">
    <property type="entry name" value="NAD(P)-binding Rossmann-fold domains"/>
    <property type="match status" value="1"/>
</dbReference>
<reference evidence="7 8" key="1">
    <citation type="submission" date="2022-11" db="EMBL/GenBank/DDBJ databases">
        <title>Minimal conservation of predation-associated metabolite biosynthetic gene clusters underscores biosynthetic potential of Myxococcota including descriptions for ten novel species: Archangium lansinium sp. nov., Myxococcus landrumus sp. nov., Nannocystis bai.</title>
        <authorList>
            <person name="Ahearne A."/>
            <person name="Stevens C."/>
            <person name="Dowd S."/>
        </authorList>
    </citation>
    <scope>NUCLEOTIDE SEQUENCE [LARGE SCALE GENOMIC DNA]</scope>
    <source>
        <strain evidence="7 8">NCELM</strain>
    </source>
</reference>
<comment type="caution">
    <text evidence="7">The sequence shown here is derived from an EMBL/GenBank/DDBJ whole genome shotgun (WGS) entry which is preliminary data.</text>
</comment>
<dbReference type="Gene3D" id="3.30.559.30">
    <property type="entry name" value="Nonribosomal peptide synthetase, condensation domain"/>
    <property type="match status" value="1"/>
</dbReference>
<dbReference type="SUPFAM" id="SSF53335">
    <property type="entry name" value="S-adenosyl-L-methionine-dependent methyltransferases"/>
    <property type="match status" value="1"/>
</dbReference>
<evidence type="ECO:0000256" key="5">
    <source>
        <dbReference type="SAM" id="Phobius"/>
    </source>
</evidence>
<dbReference type="SUPFAM" id="SSF47336">
    <property type="entry name" value="ACP-like"/>
    <property type="match status" value="2"/>
</dbReference>
<dbReference type="PANTHER" id="PTHR45527:SF1">
    <property type="entry name" value="FATTY ACID SYNTHASE"/>
    <property type="match status" value="1"/>
</dbReference>
<dbReference type="Gene3D" id="2.30.38.10">
    <property type="entry name" value="Luciferase, Domain 3"/>
    <property type="match status" value="2"/>
</dbReference>
<dbReference type="InterPro" id="IPR013216">
    <property type="entry name" value="Methyltransf_11"/>
</dbReference>
<dbReference type="InterPro" id="IPR029058">
    <property type="entry name" value="AB_hydrolase_fold"/>
</dbReference>
<dbReference type="PROSITE" id="PS00455">
    <property type="entry name" value="AMP_BINDING"/>
    <property type="match status" value="2"/>
</dbReference>
<dbReference type="CDD" id="cd12117">
    <property type="entry name" value="A_NRPS_Srf_like"/>
    <property type="match status" value="1"/>
</dbReference>
<dbReference type="InterPro" id="IPR010080">
    <property type="entry name" value="Thioester_reductase-like_dom"/>
</dbReference>
<keyword evidence="5" id="KW-1133">Transmembrane helix</keyword>
<dbReference type="Proteomes" id="UP001217838">
    <property type="component" value="Unassembled WGS sequence"/>
</dbReference>
<evidence type="ECO:0000259" key="6">
    <source>
        <dbReference type="PROSITE" id="PS50075"/>
    </source>
</evidence>
<dbReference type="InterPro" id="IPR025110">
    <property type="entry name" value="AMP-bd_C"/>
</dbReference>
<dbReference type="InterPro" id="IPR020806">
    <property type="entry name" value="PKS_PP-bd"/>
</dbReference>
<feature type="domain" description="Carrier" evidence="6">
    <location>
        <begin position="1949"/>
        <end position="2024"/>
    </location>
</feature>
<evidence type="ECO:0000256" key="3">
    <source>
        <dbReference type="ARBA" id="ARBA00022553"/>
    </source>
</evidence>
<dbReference type="EMBL" id="JAQNDN010000028">
    <property type="protein sequence ID" value="MDC0675896.1"/>
    <property type="molecule type" value="Genomic_DNA"/>
</dbReference>
<dbReference type="InterPro" id="IPR001242">
    <property type="entry name" value="Condensation_dom"/>
</dbReference>
<dbReference type="CDD" id="cd19540">
    <property type="entry name" value="LCL_NRPS-like"/>
    <property type="match status" value="1"/>
</dbReference>
<keyword evidence="4" id="KW-0436">Ligase</keyword>
<evidence type="ECO:0000313" key="8">
    <source>
        <dbReference type="Proteomes" id="UP001217838"/>
    </source>
</evidence>
<accession>A0ABT5BP03</accession>
<dbReference type="Pfam" id="PF00550">
    <property type="entry name" value="PP-binding"/>
    <property type="match status" value="2"/>
</dbReference>
<dbReference type="Gene3D" id="3.30.559.10">
    <property type="entry name" value="Chloramphenicol acetyltransferase-like domain"/>
    <property type="match status" value="1"/>
</dbReference>
<dbReference type="Gene3D" id="3.40.50.150">
    <property type="entry name" value="Vaccinia Virus protein VP39"/>
    <property type="match status" value="1"/>
</dbReference>
<dbReference type="InterPro" id="IPR045851">
    <property type="entry name" value="AMP-bd_C_sf"/>
</dbReference>
<keyword evidence="5" id="KW-0472">Membrane</keyword>
<dbReference type="Pfam" id="PF00668">
    <property type="entry name" value="Condensation"/>
    <property type="match status" value="1"/>
</dbReference>
<keyword evidence="3" id="KW-0597">Phosphoprotein</keyword>
<dbReference type="Gene3D" id="3.40.50.1820">
    <property type="entry name" value="alpha/beta hydrolase"/>
    <property type="match status" value="1"/>
</dbReference>
<dbReference type="InterPro" id="IPR036291">
    <property type="entry name" value="NAD(P)-bd_dom_sf"/>
</dbReference>
<dbReference type="InterPro" id="IPR029063">
    <property type="entry name" value="SAM-dependent_MTases_sf"/>
</dbReference>
<feature type="domain" description="Carrier" evidence="6">
    <location>
        <begin position="904"/>
        <end position="979"/>
    </location>
</feature>
<evidence type="ECO:0000313" key="7">
    <source>
        <dbReference type="EMBL" id="MDC0675896.1"/>
    </source>
</evidence>
<dbReference type="Gene3D" id="3.40.50.720">
    <property type="entry name" value="NAD(P)-binding Rossmann-like Domain"/>
    <property type="match status" value="1"/>
</dbReference>
<dbReference type="SUPFAM" id="SSF52777">
    <property type="entry name" value="CoA-dependent acyltransferases"/>
    <property type="match status" value="2"/>
</dbReference>
<dbReference type="PANTHER" id="PTHR45527">
    <property type="entry name" value="NONRIBOSOMAL PEPTIDE SYNTHETASE"/>
    <property type="match status" value="1"/>
</dbReference>
<dbReference type="InterPro" id="IPR006162">
    <property type="entry name" value="Ppantetheine_attach_site"/>
</dbReference>
<evidence type="ECO:0000256" key="2">
    <source>
        <dbReference type="ARBA" id="ARBA00022450"/>
    </source>
</evidence>
<dbReference type="CDD" id="cd02440">
    <property type="entry name" value="AdoMet_MTases"/>
    <property type="match status" value="1"/>
</dbReference>
<dbReference type="Gene3D" id="3.30.300.30">
    <property type="match status" value="3"/>
</dbReference>
<dbReference type="Pfam" id="PF07993">
    <property type="entry name" value="NAD_binding_4"/>
    <property type="match status" value="1"/>
</dbReference>
<name>A0ABT5BP03_9BACT</name>
<dbReference type="InterPro" id="IPR013120">
    <property type="entry name" value="FAR_NAD-bd"/>
</dbReference>
<dbReference type="NCBIfam" id="TIGR01733">
    <property type="entry name" value="AA-adenyl-dom"/>
    <property type="match status" value="2"/>
</dbReference>
<dbReference type="Pfam" id="PF00501">
    <property type="entry name" value="AMP-binding"/>
    <property type="match status" value="2"/>
</dbReference>
<dbReference type="NCBIfam" id="TIGR01746">
    <property type="entry name" value="Thioester-redct"/>
    <property type="match status" value="1"/>
</dbReference>
<dbReference type="InterPro" id="IPR023213">
    <property type="entry name" value="CAT-like_dom_sf"/>
</dbReference>
<dbReference type="Pfam" id="PF13193">
    <property type="entry name" value="AMP-binding_C"/>
    <property type="match status" value="2"/>
</dbReference>
<dbReference type="Gene3D" id="1.10.1200.10">
    <property type="entry name" value="ACP-like"/>
    <property type="match status" value="1"/>
</dbReference>
<dbReference type="InterPro" id="IPR036736">
    <property type="entry name" value="ACP-like_sf"/>
</dbReference>
<dbReference type="InterPro" id="IPR000873">
    <property type="entry name" value="AMP-dep_synth/lig_dom"/>
</dbReference>
<dbReference type="SUPFAM" id="SSF56801">
    <property type="entry name" value="Acetyl-CoA synthetase-like"/>
    <property type="match status" value="2"/>
</dbReference>
<dbReference type="PROSITE" id="PS50075">
    <property type="entry name" value="CARRIER"/>
    <property type="match status" value="2"/>
</dbReference>
<keyword evidence="5" id="KW-0812">Transmembrane</keyword>
<dbReference type="PROSITE" id="PS00012">
    <property type="entry name" value="PHOSPHOPANTETHEINE"/>
    <property type="match status" value="2"/>
</dbReference>